<keyword evidence="2" id="KW-1185">Reference proteome</keyword>
<reference evidence="1" key="2">
    <citation type="journal article" date="2023" name="IMA Fungus">
        <title>Comparative genomic study of the Penicillium genus elucidates a diverse pangenome and 15 lateral gene transfer events.</title>
        <authorList>
            <person name="Petersen C."/>
            <person name="Sorensen T."/>
            <person name="Nielsen M.R."/>
            <person name="Sondergaard T.E."/>
            <person name="Sorensen J.L."/>
            <person name="Fitzpatrick D.A."/>
            <person name="Frisvad J.C."/>
            <person name="Nielsen K.L."/>
        </authorList>
    </citation>
    <scope>NUCLEOTIDE SEQUENCE</scope>
    <source>
        <strain evidence="1">IBT 30069</strain>
    </source>
</reference>
<proteinExistence type="predicted"/>
<dbReference type="AlphaFoldDB" id="A0A9W9EUT5"/>
<protein>
    <submittedName>
        <fullName evidence="1">Uncharacterized protein</fullName>
    </submittedName>
</protein>
<reference evidence="1" key="1">
    <citation type="submission" date="2022-11" db="EMBL/GenBank/DDBJ databases">
        <authorList>
            <person name="Petersen C."/>
        </authorList>
    </citation>
    <scope>NUCLEOTIDE SEQUENCE</scope>
    <source>
        <strain evidence="1">IBT 30069</strain>
    </source>
</reference>
<evidence type="ECO:0000313" key="1">
    <source>
        <dbReference type="EMBL" id="KAJ5088314.1"/>
    </source>
</evidence>
<accession>A0A9W9EUT5</accession>
<organism evidence="1 2">
    <name type="scientific">Penicillium angulare</name>
    <dbReference type="NCBI Taxonomy" id="116970"/>
    <lineage>
        <taxon>Eukaryota</taxon>
        <taxon>Fungi</taxon>
        <taxon>Dikarya</taxon>
        <taxon>Ascomycota</taxon>
        <taxon>Pezizomycotina</taxon>
        <taxon>Eurotiomycetes</taxon>
        <taxon>Eurotiomycetidae</taxon>
        <taxon>Eurotiales</taxon>
        <taxon>Aspergillaceae</taxon>
        <taxon>Penicillium</taxon>
    </lineage>
</organism>
<dbReference type="Proteomes" id="UP001149165">
    <property type="component" value="Unassembled WGS sequence"/>
</dbReference>
<dbReference type="EMBL" id="JAPQKH010000007">
    <property type="protein sequence ID" value="KAJ5088314.1"/>
    <property type="molecule type" value="Genomic_DNA"/>
</dbReference>
<name>A0A9W9EUT5_9EURO</name>
<sequence length="119" mass="12919">MRIKPQRQTVAIGAGYRVNQKENSNVNGKIAKTPVRLLGKQSSCDTLIRNISPHARSIVQMSSVESLLIEKITLTSTFDGFIGIKPPEVLCGGGIMDLARVSYRAGPMPPYTYGLMGVL</sequence>
<gene>
    <name evidence="1" type="ORF">N7456_011930</name>
</gene>
<comment type="caution">
    <text evidence="1">The sequence shown here is derived from an EMBL/GenBank/DDBJ whole genome shotgun (WGS) entry which is preliminary data.</text>
</comment>
<evidence type="ECO:0000313" key="2">
    <source>
        <dbReference type="Proteomes" id="UP001149165"/>
    </source>
</evidence>